<keyword evidence="1" id="KW-1133">Transmembrane helix</keyword>
<keyword evidence="1" id="KW-0812">Transmembrane</keyword>
<sequence length="173" mass="19603">MLLKLMGSVFLLFAGTMFGFYQAMQYARRPKQIRQLIGVIQRLETEVSYGLTPLPDALLTVSRQSAEPISGMLSRAGTELRARDGRSMREIWEGVIGETWNRSSMKKVEKEITLELGYMLGRSDSTDQVKHLRLAASQLQVEEAAALEDQRRYEKMWRSLGVLVGALAVILMY</sequence>
<protein>
    <submittedName>
        <fullName evidence="2">Stage III sporulation protein AB</fullName>
    </submittedName>
</protein>
<dbReference type="InterPro" id="IPR014198">
    <property type="entry name" value="Spore_III_AB"/>
</dbReference>
<dbReference type="PIRSF" id="PIRSF021435">
    <property type="entry name" value="SpoIIIAB"/>
    <property type="match status" value="1"/>
</dbReference>
<dbReference type="NCBIfam" id="TIGR02833">
    <property type="entry name" value="spore_III_AB"/>
    <property type="match status" value="1"/>
</dbReference>
<keyword evidence="1" id="KW-0472">Membrane</keyword>
<evidence type="ECO:0000313" key="2">
    <source>
        <dbReference type="EMBL" id="TCZ77447.1"/>
    </source>
</evidence>
<proteinExistence type="predicted"/>
<gene>
    <name evidence="2" type="primary">spoIIIAB</name>
    <name evidence="2" type="ORF">E0485_10655</name>
</gene>
<organism evidence="2 3">
    <name type="scientific">Paenibacillus albiflavus</name>
    <dbReference type="NCBI Taxonomy" id="2545760"/>
    <lineage>
        <taxon>Bacteria</taxon>
        <taxon>Bacillati</taxon>
        <taxon>Bacillota</taxon>
        <taxon>Bacilli</taxon>
        <taxon>Bacillales</taxon>
        <taxon>Paenibacillaceae</taxon>
        <taxon>Paenibacillus</taxon>
    </lineage>
</organism>
<evidence type="ECO:0000313" key="3">
    <source>
        <dbReference type="Proteomes" id="UP000295418"/>
    </source>
</evidence>
<dbReference type="RefSeq" id="WP_132418018.1">
    <property type="nucleotide sequence ID" value="NZ_SKFG01000009.1"/>
</dbReference>
<reference evidence="2 3" key="1">
    <citation type="submission" date="2019-03" db="EMBL/GenBank/DDBJ databases">
        <authorList>
            <person name="Kim M.K.M."/>
        </authorList>
    </citation>
    <scope>NUCLEOTIDE SEQUENCE [LARGE SCALE GENOMIC DNA]</scope>
    <source>
        <strain evidence="2 3">18JY21-1</strain>
    </source>
</reference>
<dbReference type="AlphaFoldDB" id="A0A4R4EDC9"/>
<name>A0A4R4EDC9_9BACL</name>
<dbReference type="Proteomes" id="UP000295418">
    <property type="component" value="Unassembled WGS sequence"/>
</dbReference>
<dbReference type="EMBL" id="SKFG01000009">
    <property type="protein sequence ID" value="TCZ77447.1"/>
    <property type="molecule type" value="Genomic_DNA"/>
</dbReference>
<feature type="transmembrane region" description="Helical" evidence="1">
    <location>
        <begin position="6"/>
        <end position="24"/>
    </location>
</feature>
<keyword evidence="3" id="KW-1185">Reference proteome</keyword>
<evidence type="ECO:0000256" key="1">
    <source>
        <dbReference type="SAM" id="Phobius"/>
    </source>
</evidence>
<accession>A0A4R4EDC9</accession>
<comment type="caution">
    <text evidence="2">The sequence shown here is derived from an EMBL/GenBank/DDBJ whole genome shotgun (WGS) entry which is preliminary data.</text>
</comment>
<dbReference type="OrthoDB" id="1957909at2"/>
<dbReference type="Pfam" id="PF09548">
    <property type="entry name" value="Spore_III_AB"/>
    <property type="match status" value="1"/>
</dbReference>